<protein>
    <submittedName>
        <fullName evidence="2">Uncharacterized protein</fullName>
    </submittedName>
</protein>
<reference evidence="2 3" key="1">
    <citation type="submission" date="2023-04" db="EMBL/GenBank/DDBJ databases">
        <title>Genome of Basidiobolus ranarum AG-B5.</title>
        <authorList>
            <person name="Stajich J.E."/>
            <person name="Carter-House D."/>
            <person name="Gryganskyi A."/>
        </authorList>
    </citation>
    <scope>NUCLEOTIDE SEQUENCE [LARGE SCALE GENOMIC DNA]</scope>
    <source>
        <strain evidence="2 3">AG-B5</strain>
    </source>
</reference>
<dbReference type="EMBL" id="JASJQH010010096">
    <property type="protein sequence ID" value="KAK9674705.1"/>
    <property type="molecule type" value="Genomic_DNA"/>
</dbReference>
<gene>
    <name evidence="2" type="ORF">K7432_016980</name>
</gene>
<keyword evidence="3" id="KW-1185">Reference proteome</keyword>
<accession>A0ABR2VKX0</accession>
<evidence type="ECO:0000256" key="1">
    <source>
        <dbReference type="SAM" id="MobiDB-lite"/>
    </source>
</evidence>
<sequence length="146" mass="16425">MAYTAPVGFALEGCDPRLHHEPDDEKFAKRFTSPYSSEDDVPLEAYLYWATVKRQTDQLDAAKNKDNATGIQLPSKVKDDSKTTNVESEETMAQSLAWDLDRDKLQAQRALRSASWQAVFYLITTDILGPSSAPWAFSQMIVDYGK</sequence>
<evidence type="ECO:0000313" key="3">
    <source>
        <dbReference type="Proteomes" id="UP001479436"/>
    </source>
</evidence>
<organism evidence="2 3">
    <name type="scientific">Basidiobolus ranarum</name>
    <dbReference type="NCBI Taxonomy" id="34480"/>
    <lineage>
        <taxon>Eukaryota</taxon>
        <taxon>Fungi</taxon>
        <taxon>Fungi incertae sedis</taxon>
        <taxon>Zoopagomycota</taxon>
        <taxon>Entomophthoromycotina</taxon>
        <taxon>Basidiobolomycetes</taxon>
        <taxon>Basidiobolales</taxon>
        <taxon>Basidiobolaceae</taxon>
        <taxon>Basidiobolus</taxon>
    </lineage>
</organism>
<comment type="caution">
    <text evidence="2">The sequence shown here is derived from an EMBL/GenBank/DDBJ whole genome shotgun (WGS) entry which is preliminary data.</text>
</comment>
<feature type="region of interest" description="Disordered" evidence="1">
    <location>
        <begin position="61"/>
        <end position="88"/>
    </location>
</feature>
<evidence type="ECO:0000313" key="2">
    <source>
        <dbReference type="EMBL" id="KAK9674705.1"/>
    </source>
</evidence>
<name>A0ABR2VKX0_9FUNG</name>
<proteinExistence type="predicted"/>
<dbReference type="Proteomes" id="UP001479436">
    <property type="component" value="Unassembled WGS sequence"/>
</dbReference>